<evidence type="ECO:0000256" key="1">
    <source>
        <dbReference type="SAM" id="MobiDB-lite"/>
    </source>
</evidence>
<dbReference type="HOGENOM" id="CLU_026944_0_0_1"/>
<reference evidence="2 3" key="1">
    <citation type="journal article" date="2014" name="BMC Genomics">
        <title>Comparative genome sequencing reveals chemotype-specific gene clusters in the toxigenic black mold Stachybotrys.</title>
        <authorList>
            <person name="Semeiks J."/>
            <person name="Borek D."/>
            <person name="Otwinowski Z."/>
            <person name="Grishin N.V."/>
        </authorList>
    </citation>
    <scope>NUCLEOTIDE SEQUENCE [LARGE SCALE GENOMIC DNA]</scope>
    <source>
        <strain evidence="3">CBS 109288 / IBT 7711</strain>
    </source>
</reference>
<dbReference type="AlphaFoldDB" id="A0A084AGC3"/>
<feature type="region of interest" description="Disordered" evidence="1">
    <location>
        <begin position="397"/>
        <end position="515"/>
    </location>
</feature>
<gene>
    <name evidence="2" type="ORF">S7711_06381</name>
</gene>
<feature type="compositionally biased region" description="Polar residues" evidence="1">
    <location>
        <begin position="397"/>
        <end position="406"/>
    </location>
</feature>
<accession>A0A084AGC3</accession>
<dbReference type="EMBL" id="KL648740">
    <property type="protein sequence ID" value="KEY64352.1"/>
    <property type="molecule type" value="Genomic_DNA"/>
</dbReference>
<dbReference type="InterPro" id="IPR029068">
    <property type="entry name" value="Glyas_Bleomycin-R_OHBP_Dase"/>
</dbReference>
<feature type="compositionally biased region" description="Polar residues" evidence="1">
    <location>
        <begin position="150"/>
        <end position="160"/>
    </location>
</feature>
<feature type="region of interest" description="Disordered" evidence="1">
    <location>
        <begin position="198"/>
        <end position="285"/>
    </location>
</feature>
<dbReference type="PANTHER" id="PTHR35006:SF3">
    <property type="entry name" value="GLYOXALASE FAMILY PROTEIN (AFU_ORTHOLOGUE AFUA_3G06020)"/>
    <property type="match status" value="1"/>
</dbReference>
<feature type="region of interest" description="Disordered" evidence="1">
    <location>
        <begin position="138"/>
        <end position="163"/>
    </location>
</feature>
<feature type="compositionally biased region" description="Basic and acidic residues" evidence="1">
    <location>
        <begin position="416"/>
        <end position="425"/>
    </location>
</feature>
<feature type="compositionally biased region" description="Polar residues" evidence="1">
    <location>
        <begin position="269"/>
        <end position="279"/>
    </location>
</feature>
<feature type="region of interest" description="Disordered" evidence="1">
    <location>
        <begin position="550"/>
        <end position="609"/>
    </location>
</feature>
<evidence type="ECO:0000313" key="2">
    <source>
        <dbReference type="EMBL" id="KEY64352.1"/>
    </source>
</evidence>
<evidence type="ECO:0000313" key="3">
    <source>
        <dbReference type="Proteomes" id="UP000028045"/>
    </source>
</evidence>
<feature type="compositionally biased region" description="Basic residues" evidence="1">
    <location>
        <begin position="463"/>
        <end position="484"/>
    </location>
</feature>
<keyword evidence="3" id="KW-1185">Reference proteome</keyword>
<proteinExistence type="predicted"/>
<dbReference type="OrthoDB" id="10249419at2759"/>
<sequence>MVVPFIEVSHLAASSSFYSAVLQPLGLYYIDPSFVPTGVDHGPHSYPSSSVAYGYARTPSSPLLYLRQAPGPQEPLRLSTLVLTAPSRAAVVGFHACALRANPPLQSNSQEGPWLGTDGGVSRAVVHDIDGNKMEVVYPDPRSPHDAVQYTGSSVRTTQSTREEAGRILDWNFDVASARPQPRMPLADHYSSYAHPYSSTLHNRPDPDFYNLSLDDPSDDTSQHPVYMPSGRSNQPAYPLRRSFTHHESSARSYEATPKSKPPAMPYQPYNTSAPSPRQSSTTSNLNTTTVVGALLGVAAGAAVTYGLVSRDRDRKPRHDVDAAPILPRRATFPERTEPDRRSIRGDDRKFELDRRSVHVEDRKYPYDSYPPINTNVYYADVVDDYAGAWSSPRYITQGSQHSTRTVLKPGPRSYKTVDDYDTRSRYSTRQPAERAPSVRARSETPVERIPYALPDVDQRSQARSRHSGAPRSSHTRSQSRSRSHTSYDDETYVSARTHRSSATPRPPLTRPPMGYEQELLPEEVVMRSRAGSRATATRAPVSGRQLYPEEIPSKTRSRVSARHVPLPGSGVGSSHANWDDDLESVAPDDSISCVGSKTSRRSRRHYRD</sequence>
<organism evidence="2 3">
    <name type="scientific">Stachybotrys chartarum (strain CBS 109288 / IBT 7711)</name>
    <name type="common">Toxic black mold</name>
    <name type="synonym">Stilbospora chartarum</name>
    <dbReference type="NCBI Taxonomy" id="1280523"/>
    <lineage>
        <taxon>Eukaryota</taxon>
        <taxon>Fungi</taxon>
        <taxon>Dikarya</taxon>
        <taxon>Ascomycota</taxon>
        <taxon>Pezizomycotina</taxon>
        <taxon>Sordariomycetes</taxon>
        <taxon>Hypocreomycetidae</taxon>
        <taxon>Hypocreales</taxon>
        <taxon>Stachybotryaceae</taxon>
        <taxon>Stachybotrys</taxon>
    </lineage>
</organism>
<dbReference type="Gene3D" id="3.10.180.10">
    <property type="entry name" value="2,3-Dihydroxybiphenyl 1,2-Dioxygenase, domain 1"/>
    <property type="match status" value="1"/>
</dbReference>
<name>A0A084AGC3_STACB</name>
<dbReference type="SUPFAM" id="SSF54593">
    <property type="entry name" value="Glyoxalase/Bleomycin resistance protein/Dihydroxybiphenyl dioxygenase"/>
    <property type="match status" value="1"/>
</dbReference>
<feature type="compositionally biased region" description="Basic residues" evidence="1">
    <location>
        <begin position="599"/>
        <end position="609"/>
    </location>
</feature>
<protein>
    <submittedName>
        <fullName evidence="2">Uncharacterized protein</fullName>
    </submittedName>
</protein>
<dbReference type="PANTHER" id="PTHR35006">
    <property type="entry name" value="GLYOXALASE FAMILY PROTEIN (AFU_ORTHOLOGUE AFUA_5G14830)"/>
    <property type="match status" value="1"/>
</dbReference>
<dbReference type="Proteomes" id="UP000028045">
    <property type="component" value="Unassembled WGS sequence"/>
</dbReference>